<protein>
    <recommendedName>
        <fullName evidence="10">3-dehydroquinate synthase</fullName>
        <ecNumber evidence="10">4.2.3.4</ecNumber>
    </recommendedName>
</protein>
<evidence type="ECO:0000256" key="3">
    <source>
        <dbReference type="ARBA" id="ARBA00003485"/>
    </source>
</evidence>
<dbReference type="Gene3D" id="1.20.1090.10">
    <property type="entry name" value="Dehydroquinate synthase-like - alpha domain"/>
    <property type="match status" value="1"/>
</dbReference>
<evidence type="ECO:0000259" key="11">
    <source>
        <dbReference type="Pfam" id="PF01761"/>
    </source>
</evidence>
<dbReference type="InterPro" id="IPR016037">
    <property type="entry name" value="DHQ_synth_AroB"/>
</dbReference>
<keyword evidence="6" id="KW-0862">Zinc</keyword>
<dbReference type="SUPFAM" id="SSF56796">
    <property type="entry name" value="Dehydroquinate synthase-like"/>
    <property type="match status" value="1"/>
</dbReference>
<evidence type="ECO:0000256" key="10">
    <source>
        <dbReference type="NCBIfam" id="TIGR01357"/>
    </source>
</evidence>
<proteinExistence type="predicted"/>
<dbReference type="PANTHER" id="PTHR43622">
    <property type="entry name" value="3-DEHYDROQUINATE SYNTHASE"/>
    <property type="match status" value="1"/>
</dbReference>
<keyword evidence="4" id="KW-0479">Metal-binding</keyword>
<dbReference type="InterPro" id="IPR050071">
    <property type="entry name" value="Dehydroquinate_synthase"/>
</dbReference>
<accession>A0A4Y1WW59</accession>
<dbReference type="CDD" id="cd08195">
    <property type="entry name" value="DHQS"/>
    <property type="match status" value="1"/>
</dbReference>
<comment type="cofactor">
    <cofactor evidence="1">
        <name>NAD(+)</name>
        <dbReference type="ChEBI" id="CHEBI:57540"/>
    </cofactor>
</comment>
<dbReference type="InterPro" id="IPR056179">
    <property type="entry name" value="DHQS_C"/>
</dbReference>
<dbReference type="EC" id="4.2.3.4" evidence="10"/>
<keyword evidence="14" id="KW-1185">Reference proteome</keyword>
<evidence type="ECO:0000256" key="1">
    <source>
        <dbReference type="ARBA" id="ARBA00001911"/>
    </source>
</evidence>
<evidence type="ECO:0000256" key="9">
    <source>
        <dbReference type="ARBA" id="ARBA00023285"/>
    </source>
</evidence>
<keyword evidence="7" id="KW-0520">NAD</keyword>
<feature type="domain" description="3-dehydroquinate synthase N-terminal" evidence="11">
    <location>
        <begin position="55"/>
        <end position="166"/>
    </location>
</feature>
<evidence type="ECO:0000256" key="8">
    <source>
        <dbReference type="ARBA" id="ARBA00023239"/>
    </source>
</evidence>
<dbReference type="GO" id="GO:0003856">
    <property type="term" value="F:3-dehydroquinate synthase activity"/>
    <property type="evidence" value="ECO:0007669"/>
    <property type="project" value="UniProtKB-UniRule"/>
</dbReference>
<evidence type="ECO:0000256" key="4">
    <source>
        <dbReference type="ARBA" id="ARBA00022723"/>
    </source>
</evidence>
<evidence type="ECO:0000313" key="14">
    <source>
        <dbReference type="Proteomes" id="UP000318946"/>
    </source>
</evidence>
<dbReference type="PIRSF" id="PIRSF001455">
    <property type="entry name" value="DHQ_synth"/>
    <property type="match status" value="1"/>
</dbReference>
<sequence length="341" mass="36676">MMSYSLQVAGRSRVVVGRTVEELPRLLPQGRVIVLTDRNVARCRPELFEDCDPICMEPGEEHKTLQTVEEVCRELIRRGADRTTFLLGVGGGIVTDVTGFVASVYMRGVPFGFVSTTLLGCVDASVGGKNGVNLDGYKNMAGVFAQPQFVVCDTSLFATLPLREIRAGLAEAVKAGIIGDEPLFGLIERAGLDGLCADPETMDKVVVHSVRLKAAVVSRDEREHGERRKLNLGHTFGHAVEKCSREMIHGEAVAVGMAIAARLAVKLGLLAPAACDRIVRLLAALGFATEPPVPAERLLAAVTKDKKSEGDTIRLVLPTAVGACEVRTMTFDELSRLVRSV</sequence>
<evidence type="ECO:0000313" key="13">
    <source>
        <dbReference type="EMBL" id="BBL05313.1"/>
    </source>
</evidence>
<dbReference type="InterPro" id="IPR030960">
    <property type="entry name" value="DHQS/DOIS_N"/>
</dbReference>
<evidence type="ECO:0000256" key="6">
    <source>
        <dbReference type="ARBA" id="ARBA00022833"/>
    </source>
</evidence>
<dbReference type="GO" id="GO:0000166">
    <property type="term" value="F:nucleotide binding"/>
    <property type="evidence" value="ECO:0007669"/>
    <property type="project" value="UniProtKB-KW"/>
</dbReference>
<dbReference type="PANTHER" id="PTHR43622:SF1">
    <property type="entry name" value="3-DEHYDROQUINATE SYNTHASE"/>
    <property type="match status" value="1"/>
</dbReference>
<dbReference type="GO" id="GO:0046872">
    <property type="term" value="F:metal ion binding"/>
    <property type="evidence" value="ECO:0007669"/>
    <property type="project" value="UniProtKB-KW"/>
</dbReference>
<keyword evidence="8" id="KW-0456">Lyase</keyword>
<comment type="cofactor">
    <cofactor evidence="2">
        <name>Co(2+)</name>
        <dbReference type="ChEBI" id="CHEBI:48828"/>
    </cofactor>
</comment>
<dbReference type="GO" id="GO:0005737">
    <property type="term" value="C:cytoplasm"/>
    <property type="evidence" value="ECO:0007669"/>
    <property type="project" value="InterPro"/>
</dbReference>
<evidence type="ECO:0000259" key="12">
    <source>
        <dbReference type="Pfam" id="PF24621"/>
    </source>
</evidence>
<evidence type="ECO:0000256" key="2">
    <source>
        <dbReference type="ARBA" id="ARBA00001941"/>
    </source>
</evidence>
<dbReference type="Pfam" id="PF24621">
    <property type="entry name" value="DHQS_C"/>
    <property type="match status" value="1"/>
</dbReference>
<dbReference type="Gene3D" id="3.40.50.1970">
    <property type="match status" value="1"/>
</dbReference>
<evidence type="ECO:0000256" key="7">
    <source>
        <dbReference type="ARBA" id="ARBA00023027"/>
    </source>
</evidence>
<keyword evidence="9" id="KW-0170">Cobalt</keyword>
<dbReference type="KEGG" id="acou:A5CBH24_26260"/>
<dbReference type="Pfam" id="PF01761">
    <property type="entry name" value="DHQ_synthase"/>
    <property type="match status" value="1"/>
</dbReference>
<gene>
    <name evidence="13" type="primary">aroB</name>
    <name evidence="13" type="ORF">A5CBH24_26260</name>
</gene>
<keyword evidence="5" id="KW-0547">Nucleotide-binding</keyword>
<dbReference type="AlphaFoldDB" id="A0A4Y1WW59"/>
<reference evidence="14" key="1">
    <citation type="submission" date="2019-06" db="EMBL/GenBank/DDBJ databases">
        <title>Alistipes onderdonkii subsp. vulgaris subsp. nov., Alistipes dispar sp. nov. and Alistipes communis sp. nov., isolated from human faeces, and creation of Alistipes onderdonkii subsp. onderdonkii subsp. nov.</title>
        <authorList>
            <person name="Sakamoto M."/>
            <person name="Ikeyama N."/>
            <person name="Ogata Y."/>
            <person name="Suda W."/>
            <person name="Iino T."/>
            <person name="Hattori M."/>
            <person name="Ohkuma M."/>
        </authorList>
    </citation>
    <scope>NUCLEOTIDE SEQUENCE [LARGE SCALE GENOMIC DNA]</scope>
    <source>
        <strain evidence="14">5CBH24</strain>
    </source>
</reference>
<dbReference type="Proteomes" id="UP000318946">
    <property type="component" value="Chromosome"/>
</dbReference>
<dbReference type="NCBIfam" id="TIGR01357">
    <property type="entry name" value="aroB"/>
    <property type="match status" value="1"/>
</dbReference>
<dbReference type="GO" id="GO:0009423">
    <property type="term" value="P:chorismate biosynthetic process"/>
    <property type="evidence" value="ECO:0007669"/>
    <property type="project" value="UniProtKB-UniRule"/>
</dbReference>
<feature type="domain" description="3-dehydroquinate synthase C-terminal" evidence="12">
    <location>
        <begin position="168"/>
        <end position="308"/>
    </location>
</feature>
<organism evidence="13 14">
    <name type="scientific">Alistipes communis</name>
    <dbReference type="NCBI Taxonomy" id="2585118"/>
    <lineage>
        <taxon>Bacteria</taxon>
        <taxon>Pseudomonadati</taxon>
        <taxon>Bacteroidota</taxon>
        <taxon>Bacteroidia</taxon>
        <taxon>Bacteroidales</taxon>
        <taxon>Rikenellaceae</taxon>
        <taxon>Alistipes</taxon>
    </lineage>
</organism>
<dbReference type="EMBL" id="AP019735">
    <property type="protein sequence ID" value="BBL05313.1"/>
    <property type="molecule type" value="Genomic_DNA"/>
</dbReference>
<name>A0A4Y1WW59_9BACT</name>
<evidence type="ECO:0000256" key="5">
    <source>
        <dbReference type="ARBA" id="ARBA00022741"/>
    </source>
</evidence>
<dbReference type="InterPro" id="IPR030963">
    <property type="entry name" value="DHQ_synth_fam"/>
</dbReference>
<dbReference type="GO" id="GO:0009073">
    <property type="term" value="P:aromatic amino acid family biosynthetic process"/>
    <property type="evidence" value="ECO:0007669"/>
    <property type="project" value="InterPro"/>
</dbReference>
<comment type="function">
    <text evidence="3">Catalyzes the conversion of 3-deoxy-D-arabino-heptulosonate 7-phosphate (DAHP) to dehydroquinate (DHQ).</text>
</comment>